<proteinExistence type="inferred from homology"/>
<keyword evidence="9" id="KW-1185">Reference proteome</keyword>
<comment type="subcellular location">
    <subcellularLocation>
        <location evidence="1 4">Bacterial flagellum basal body</location>
    </subcellularLocation>
</comment>
<dbReference type="InterPro" id="IPR053967">
    <property type="entry name" value="LlgE_F_G-like_D1"/>
</dbReference>
<dbReference type="Pfam" id="PF06429">
    <property type="entry name" value="Flg_bbr_C"/>
    <property type="match status" value="1"/>
</dbReference>
<organism evidence="8 9">
    <name type="scientific">Conexibacter woesei (strain DSM 14684 / CCUG 47730 / CIP 108061 / JCM 11494 / NBRC 100937 / ID131577)</name>
    <dbReference type="NCBI Taxonomy" id="469383"/>
    <lineage>
        <taxon>Bacteria</taxon>
        <taxon>Bacillati</taxon>
        <taxon>Actinomycetota</taxon>
        <taxon>Thermoleophilia</taxon>
        <taxon>Solirubrobacterales</taxon>
        <taxon>Conexibacteraceae</taxon>
        <taxon>Conexibacter</taxon>
    </lineage>
</organism>
<dbReference type="EMBL" id="CP001854">
    <property type="protein sequence ID" value="ADB48486.1"/>
    <property type="molecule type" value="Genomic_DNA"/>
</dbReference>
<reference evidence="9" key="2">
    <citation type="submission" date="2010-01" db="EMBL/GenBank/DDBJ databases">
        <title>The complete genome of Conexibacter woesei DSM 14684.</title>
        <authorList>
            <consortium name="US DOE Joint Genome Institute (JGI-PGF)"/>
            <person name="Lucas S."/>
            <person name="Copeland A."/>
            <person name="Lapidus A."/>
            <person name="Glavina del Rio T."/>
            <person name="Dalin E."/>
            <person name="Tice H."/>
            <person name="Bruce D."/>
            <person name="Goodwin L."/>
            <person name="Pitluck S."/>
            <person name="Kyrpides N."/>
            <person name="Mavromatis K."/>
            <person name="Ivanova N."/>
            <person name="Mikhailova N."/>
            <person name="Chertkov O."/>
            <person name="Brettin T."/>
            <person name="Detter J.C."/>
            <person name="Han C."/>
            <person name="Larimer F."/>
            <person name="Land M."/>
            <person name="Hauser L."/>
            <person name="Markowitz V."/>
            <person name="Cheng J.-F."/>
            <person name="Hugenholtz P."/>
            <person name="Woyke T."/>
            <person name="Wu D."/>
            <person name="Pukall R."/>
            <person name="Steenblock K."/>
            <person name="Schneider S."/>
            <person name="Klenk H.-P."/>
            <person name="Eisen J.A."/>
        </authorList>
    </citation>
    <scope>NUCLEOTIDE SEQUENCE [LARGE SCALE GENOMIC DNA]</scope>
    <source>
        <strain evidence="9">DSM 14684 / CIP 108061 / JCM 11494 / NBRC 100937 / ID131577</strain>
    </source>
</reference>
<dbReference type="HOGENOM" id="CLU_013687_0_1_11"/>
<evidence type="ECO:0000259" key="5">
    <source>
        <dbReference type="Pfam" id="PF00460"/>
    </source>
</evidence>
<dbReference type="Pfam" id="PF00460">
    <property type="entry name" value="Flg_bb_rod"/>
    <property type="match status" value="1"/>
</dbReference>
<evidence type="ECO:0000313" key="9">
    <source>
        <dbReference type="Proteomes" id="UP000008229"/>
    </source>
</evidence>
<dbReference type="PANTHER" id="PTHR30435">
    <property type="entry name" value="FLAGELLAR PROTEIN"/>
    <property type="match status" value="1"/>
</dbReference>
<dbReference type="Pfam" id="PF22692">
    <property type="entry name" value="LlgE_F_G_D1"/>
    <property type="match status" value="1"/>
</dbReference>
<dbReference type="GO" id="GO:0009424">
    <property type="term" value="C:bacterial-type flagellum hook"/>
    <property type="evidence" value="ECO:0007669"/>
    <property type="project" value="TreeGrafter"/>
</dbReference>
<dbReference type="OrthoDB" id="9804559at2"/>
<feature type="domain" description="Flagellar basal body rod protein N-terminal" evidence="5">
    <location>
        <begin position="7"/>
        <end position="35"/>
    </location>
</feature>
<evidence type="ECO:0000256" key="4">
    <source>
        <dbReference type="RuleBase" id="RU362116"/>
    </source>
</evidence>
<evidence type="ECO:0000256" key="2">
    <source>
        <dbReference type="ARBA" id="ARBA00009677"/>
    </source>
</evidence>
<dbReference type="eggNOG" id="COG4786">
    <property type="taxonomic scope" value="Bacteria"/>
</dbReference>
<reference evidence="8 9" key="1">
    <citation type="journal article" date="2010" name="Stand. Genomic Sci.">
        <title>Complete genome sequence of Conexibacter woesei type strain (ID131577).</title>
        <authorList>
            <person name="Pukall R."/>
            <person name="Lapidus A."/>
            <person name="Glavina Del Rio T."/>
            <person name="Copeland A."/>
            <person name="Tice H."/>
            <person name="Cheng J.-F."/>
            <person name="Lucas S."/>
            <person name="Chen F."/>
            <person name="Nolan M."/>
            <person name="Bruce D."/>
            <person name="Goodwin L."/>
            <person name="Pitluck S."/>
            <person name="Mavromatis K."/>
            <person name="Ivanova N."/>
            <person name="Ovchinnikova G."/>
            <person name="Pati A."/>
            <person name="Chen A."/>
            <person name="Palaniappan K."/>
            <person name="Land M."/>
            <person name="Hauser L."/>
            <person name="Chang Y.-J."/>
            <person name="Jeffries C.D."/>
            <person name="Chain P."/>
            <person name="Meincke L."/>
            <person name="Sims D."/>
            <person name="Brettin T."/>
            <person name="Detter J.C."/>
            <person name="Rohde M."/>
            <person name="Goeker M."/>
            <person name="Bristow J."/>
            <person name="Eisen J.A."/>
            <person name="Markowitz V."/>
            <person name="Kyrpides N.C."/>
            <person name="Klenk H.-P."/>
            <person name="Hugenholtz P."/>
        </authorList>
    </citation>
    <scope>NUCLEOTIDE SEQUENCE [LARGE SCALE GENOMIC DNA]</scope>
    <source>
        <strain evidence="9">DSM 14684 / CIP 108061 / JCM 11494 / NBRC 100937 / ID131577</strain>
    </source>
</reference>
<comment type="function">
    <text evidence="4">A flexible structure which links the flagellar filament to the drive apparatus in the basal body.</text>
</comment>
<evidence type="ECO:0000256" key="1">
    <source>
        <dbReference type="ARBA" id="ARBA00004117"/>
    </source>
</evidence>
<feature type="domain" description="Flagellar basal-body/hook protein C-terminal" evidence="6">
    <location>
        <begin position="247"/>
        <end position="291"/>
    </location>
</feature>
<dbReference type="STRING" id="469383.Cwoe_0050"/>
<feature type="domain" description="Flagellar hook protein FlgE/F/G-like D1" evidence="7">
    <location>
        <begin position="96"/>
        <end position="185"/>
    </location>
</feature>
<dbReference type="PANTHER" id="PTHR30435:SF1">
    <property type="entry name" value="FLAGELLAR HOOK PROTEIN FLGE"/>
    <property type="match status" value="1"/>
</dbReference>
<dbReference type="KEGG" id="cwo:Cwoe_0050"/>
<dbReference type="InterPro" id="IPR001444">
    <property type="entry name" value="Flag_bb_rod_N"/>
</dbReference>
<sequence length="293" mass="30436">MMRGMFSAISGLKVNQTMLDVTANDLANVNTVAYKSSRTTFQDSLAQLQRGAAGPGNGTGGSNALQIGLGVKLGSVDNIMTEGAPQTTGSPLDVYIEGSGWFRVANGTPPAVPTAFQWTRAGNFTTNSQGHLITSTGQYVVGRGATATPDGRGGFTYAPNATDSYIQIPPGSTDVSISPDGGVSYVDRNRASPTFERRVTAGYIALGKFANEAGLQRNGGSTWSESAASGAATVDTPGVGGNGRTLAGMLEMSNVDLATQFTTMITAQRGFQANSRVISTSDEMLQDLVNLKR</sequence>
<dbReference type="GO" id="GO:0005829">
    <property type="term" value="C:cytosol"/>
    <property type="evidence" value="ECO:0007669"/>
    <property type="project" value="TreeGrafter"/>
</dbReference>
<dbReference type="GO" id="GO:0009425">
    <property type="term" value="C:bacterial-type flagellum basal body"/>
    <property type="evidence" value="ECO:0007669"/>
    <property type="project" value="UniProtKB-SubCell"/>
</dbReference>
<dbReference type="NCBIfam" id="TIGR03506">
    <property type="entry name" value="FlgEFG_subfam"/>
    <property type="match status" value="2"/>
</dbReference>
<dbReference type="InterPro" id="IPR037925">
    <property type="entry name" value="FlgE/F/G-like"/>
</dbReference>
<dbReference type="SUPFAM" id="SSF117143">
    <property type="entry name" value="Flagellar hook protein flgE"/>
    <property type="match status" value="1"/>
</dbReference>
<evidence type="ECO:0000259" key="7">
    <source>
        <dbReference type="Pfam" id="PF22692"/>
    </source>
</evidence>
<dbReference type="Proteomes" id="UP000008229">
    <property type="component" value="Chromosome"/>
</dbReference>
<evidence type="ECO:0000313" key="8">
    <source>
        <dbReference type="EMBL" id="ADB48486.1"/>
    </source>
</evidence>
<evidence type="ECO:0000259" key="6">
    <source>
        <dbReference type="Pfam" id="PF06429"/>
    </source>
</evidence>
<dbReference type="InterPro" id="IPR010930">
    <property type="entry name" value="Flg_bb/hook_C_dom"/>
</dbReference>
<comment type="similarity">
    <text evidence="2 4">Belongs to the flagella basal body rod proteins family.</text>
</comment>
<evidence type="ECO:0000256" key="3">
    <source>
        <dbReference type="ARBA" id="ARBA00023143"/>
    </source>
</evidence>
<dbReference type="GO" id="GO:0071978">
    <property type="term" value="P:bacterial-type flagellum-dependent swarming motility"/>
    <property type="evidence" value="ECO:0007669"/>
    <property type="project" value="TreeGrafter"/>
</dbReference>
<protein>
    <recommendedName>
        <fullName evidence="4">Flagellar hook protein FlgE</fullName>
    </recommendedName>
</protein>
<dbReference type="InterPro" id="IPR020013">
    <property type="entry name" value="Flagellar_FlgE/F/G"/>
</dbReference>
<name>D3F403_CONWI</name>
<keyword evidence="3 4" id="KW-0975">Bacterial flagellum</keyword>
<accession>D3F403</accession>
<gene>
    <name evidence="8" type="ordered locus">Cwoe_0050</name>
</gene>
<dbReference type="AlphaFoldDB" id="D3F403"/>